<organism evidence="1">
    <name type="scientific">Tanacetum cinerariifolium</name>
    <name type="common">Dalmatian daisy</name>
    <name type="synonym">Chrysanthemum cinerariifolium</name>
    <dbReference type="NCBI Taxonomy" id="118510"/>
    <lineage>
        <taxon>Eukaryota</taxon>
        <taxon>Viridiplantae</taxon>
        <taxon>Streptophyta</taxon>
        <taxon>Embryophyta</taxon>
        <taxon>Tracheophyta</taxon>
        <taxon>Spermatophyta</taxon>
        <taxon>Magnoliopsida</taxon>
        <taxon>eudicotyledons</taxon>
        <taxon>Gunneridae</taxon>
        <taxon>Pentapetalae</taxon>
        <taxon>asterids</taxon>
        <taxon>campanulids</taxon>
        <taxon>Asterales</taxon>
        <taxon>Asteraceae</taxon>
        <taxon>Asteroideae</taxon>
        <taxon>Anthemideae</taxon>
        <taxon>Anthemidinae</taxon>
        <taxon>Tanacetum</taxon>
    </lineage>
</organism>
<dbReference type="AlphaFoldDB" id="A0A6L2MSC2"/>
<evidence type="ECO:0000313" key="1">
    <source>
        <dbReference type="EMBL" id="GEU76878.1"/>
    </source>
</evidence>
<comment type="caution">
    <text evidence="1">The sequence shown here is derived from an EMBL/GenBank/DDBJ whole genome shotgun (WGS) entry which is preliminary data.</text>
</comment>
<name>A0A6L2MSC2_TANCI</name>
<reference evidence="1" key="1">
    <citation type="journal article" date="2019" name="Sci. Rep.">
        <title>Draft genome of Tanacetum cinerariifolium, the natural source of mosquito coil.</title>
        <authorList>
            <person name="Yamashiro T."/>
            <person name="Shiraishi A."/>
            <person name="Satake H."/>
            <person name="Nakayama K."/>
        </authorList>
    </citation>
    <scope>NUCLEOTIDE SEQUENCE</scope>
</reference>
<proteinExistence type="predicted"/>
<accession>A0A6L2MSC2</accession>
<dbReference type="EMBL" id="BKCJ010007362">
    <property type="protein sequence ID" value="GEU76878.1"/>
    <property type="molecule type" value="Genomic_DNA"/>
</dbReference>
<gene>
    <name evidence="1" type="ORF">Tci_048856</name>
</gene>
<sequence>MVAGGSKVRVVTSAWPESGKRGGAGCVAAAVGGGSDGGWGVMASDIVDRVDRVIKIVFGFCRKTFSVAAAGGGSWPEAVVVAGGKGGGGGE</sequence>
<protein>
    <submittedName>
        <fullName evidence="1">Uncharacterized protein</fullName>
    </submittedName>
</protein>